<dbReference type="AlphaFoldDB" id="A0A096EGW6"/>
<dbReference type="Pfam" id="PF23536">
    <property type="entry name" value="TraK_C"/>
    <property type="match status" value="1"/>
</dbReference>
<dbReference type="Proteomes" id="UP000029553">
    <property type="component" value="Unassembled WGS sequence"/>
</dbReference>
<evidence type="ECO:0000313" key="2">
    <source>
        <dbReference type="EMBL" id="KGH30871.1"/>
    </source>
</evidence>
<proteinExistence type="predicted"/>
<protein>
    <recommendedName>
        <fullName evidence="1">TraK C-terminal domain-containing protein</fullName>
    </recommendedName>
</protein>
<reference evidence="2 3" key="1">
    <citation type="submission" date="2013-09" db="EMBL/GenBank/DDBJ databases">
        <title>High correlation between genotypes and phenotypes of environmental bacteria Comamonas testosteroni strains.</title>
        <authorList>
            <person name="Liu L."/>
            <person name="Zhu W."/>
            <person name="Xia X."/>
            <person name="Xu B."/>
            <person name="Luo M."/>
            <person name="Wang G."/>
        </authorList>
    </citation>
    <scope>NUCLEOTIDE SEQUENCE [LARGE SCALE GENOMIC DNA]</scope>
    <source>
        <strain evidence="2 3">JL40</strain>
    </source>
</reference>
<sequence length="185" mass="20086">MFITEKGSESQALSLTMIPRKIPPREVFVKLDGSFAGGMGGVRASANAKAEAWETSQPYIETIRTLFRKLALNEIPQGFTMTATPRELAAKAPKCSIPGLSVDFAAGQYMAGHNLNVYVGVARNDSQDLVEFRESQCANWNTAAITSWPLKVLEPGQRTEVYVAVKQGHAPSSMSQRPSLIGGRN</sequence>
<evidence type="ECO:0000259" key="1">
    <source>
        <dbReference type="Pfam" id="PF23536"/>
    </source>
</evidence>
<comment type="caution">
    <text evidence="2">The sequence shown here is derived from an EMBL/GenBank/DDBJ whole genome shotgun (WGS) entry which is preliminary data.</text>
</comment>
<gene>
    <name evidence="2" type="ORF">P353_08395</name>
</gene>
<accession>A0A096EGW6</accession>
<dbReference type="InterPro" id="IPR055397">
    <property type="entry name" value="TraK_C"/>
</dbReference>
<organism evidence="2 3">
    <name type="scientific">Comamonas testosteroni</name>
    <name type="common">Pseudomonas testosteroni</name>
    <dbReference type="NCBI Taxonomy" id="285"/>
    <lineage>
        <taxon>Bacteria</taxon>
        <taxon>Pseudomonadati</taxon>
        <taxon>Pseudomonadota</taxon>
        <taxon>Betaproteobacteria</taxon>
        <taxon>Burkholderiales</taxon>
        <taxon>Comamonadaceae</taxon>
        <taxon>Comamonas</taxon>
    </lineage>
</organism>
<dbReference type="EMBL" id="AWOR01000037">
    <property type="protein sequence ID" value="KGH30871.1"/>
    <property type="molecule type" value="Genomic_DNA"/>
</dbReference>
<feature type="domain" description="TraK C-terminal" evidence="1">
    <location>
        <begin position="51"/>
        <end position="164"/>
    </location>
</feature>
<evidence type="ECO:0000313" key="3">
    <source>
        <dbReference type="Proteomes" id="UP000029553"/>
    </source>
</evidence>
<name>A0A096EGW6_COMTE</name>